<evidence type="ECO:0000256" key="2">
    <source>
        <dbReference type="SAM" id="SignalP"/>
    </source>
</evidence>
<feature type="signal peptide" evidence="2">
    <location>
        <begin position="1"/>
        <end position="21"/>
    </location>
</feature>
<comment type="caution">
    <text evidence="3">The sequence shown here is derived from an EMBL/GenBank/DDBJ whole genome shotgun (WGS) entry which is preliminary data.</text>
</comment>
<feature type="chain" id="PRO_5047281768" evidence="2">
    <location>
        <begin position="22"/>
        <end position="182"/>
    </location>
</feature>
<dbReference type="PANTHER" id="PTHR47380">
    <property type="entry name" value="OS02G0533000 PROTEIN"/>
    <property type="match status" value="1"/>
</dbReference>
<proteinExistence type="predicted"/>
<accession>A0ABN9V2A1</accession>
<keyword evidence="2" id="KW-0732">Signal</keyword>
<dbReference type="InterPro" id="IPR044200">
    <property type="entry name" value="At5g03900-like"/>
</dbReference>
<organism evidence="3 4">
    <name type="scientific">Prorocentrum cordatum</name>
    <dbReference type="NCBI Taxonomy" id="2364126"/>
    <lineage>
        <taxon>Eukaryota</taxon>
        <taxon>Sar</taxon>
        <taxon>Alveolata</taxon>
        <taxon>Dinophyceae</taxon>
        <taxon>Prorocentrales</taxon>
        <taxon>Prorocentraceae</taxon>
        <taxon>Prorocentrum</taxon>
    </lineage>
</organism>
<evidence type="ECO:0000313" key="3">
    <source>
        <dbReference type="EMBL" id="CAK0866888.1"/>
    </source>
</evidence>
<dbReference type="EMBL" id="CAUYUJ010016586">
    <property type="protein sequence ID" value="CAK0866888.1"/>
    <property type="molecule type" value="Genomic_DNA"/>
</dbReference>
<keyword evidence="4" id="KW-1185">Reference proteome</keyword>
<gene>
    <name evidence="3" type="ORF">PCOR1329_LOCUS53962</name>
</gene>
<reference evidence="3" key="1">
    <citation type="submission" date="2023-10" db="EMBL/GenBank/DDBJ databases">
        <authorList>
            <person name="Chen Y."/>
            <person name="Shah S."/>
            <person name="Dougan E. K."/>
            <person name="Thang M."/>
            <person name="Chan C."/>
        </authorList>
    </citation>
    <scope>NUCLEOTIDE SEQUENCE [LARGE SCALE GENOMIC DNA]</scope>
</reference>
<sequence length="182" mass="18484">MAPRVGPRLLLAAGLLGALRGQWEPTCSQGFAAGAAPALRGARAAPGFGRRGAAPRRRLPPRGAAGAEEVFGLTLPPDDVVDAVEKAGTRVTAADVAAAGGMGVERARKGLVALAACLGGEASLEVSRSGEIVYVFPQETHGAHSRDPLRPLGCAKRGTVPSPRCSPQPASPSAWRCSPPSP</sequence>
<evidence type="ECO:0000313" key="4">
    <source>
        <dbReference type="Proteomes" id="UP001189429"/>
    </source>
</evidence>
<feature type="region of interest" description="Disordered" evidence="1">
    <location>
        <begin position="140"/>
        <end position="182"/>
    </location>
</feature>
<dbReference type="PANTHER" id="PTHR47380:SF4">
    <property type="entry name" value="OS02G0533000 PROTEIN"/>
    <property type="match status" value="1"/>
</dbReference>
<name>A0ABN9V2A1_9DINO</name>
<evidence type="ECO:0000256" key="1">
    <source>
        <dbReference type="SAM" id="MobiDB-lite"/>
    </source>
</evidence>
<protein>
    <submittedName>
        <fullName evidence="3">Uncharacterized protein</fullName>
    </submittedName>
</protein>
<dbReference type="Proteomes" id="UP001189429">
    <property type="component" value="Unassembled WGS sequence"/>
</dbReference>